<gene>
    <name evidence="3" type="ORF">FIV42_29890</name>
</gene>
<keyword evidence="4" id="KW-1185">Reference proteome</keyword>
<accession>A0A5B8YG03</accession>
<dbReference type="Proteomes" id="UP000315995">
    <property type="component" value="Chromosome"/>
</dbReference>
<organism evidence="3 4">
    <name type="scientific">Persicimonas caeni</name>
    <dbReference type="NCBI Taxonomy" id="2292766"/>
    <lineage>
        <taxon>Bacteria</taxon>
        <taxon>Deltaproteobacteria</taxon>
        <taxon>Bradymonadales</taxon>
        <taxon>Bradymonadaceae</taxon>
        <taxon>Persicimonas</taxon>
    </lineage>
</organism>
<sequence length="563" mass="59842">MKSLSKYVLVTSLGLAVGCSSATEPGPAGATSPDDAAETAKLALTTDVLADTDLGGMRFTVTQVDCATGDPIVPGYTETADVDLADMYIPGGNGTFEDAPYDADSQHLFADQYFDLAPGCYDVLVEPIQENGDPSQDCWSAHQDNIEVFAGSTTETLLILQCRGEDNGGLDIIGTANHPPQIDELEFQPSKFTCEQETRVCIDISDPDSDPMEVDWSAGLSGAQIVSTSQQTTDEGVTTACATISAATPGTYQIKATVFDMGYDANGNLVRIEDLLIAQGDPHPSRAAIKFPIHVLSEEDCIETCECPEGFQISDDGESCIRVESVEPTYNGTTHTVCEGDYNGNYSALGAMYPDGTPETNAFFGMTYDDPSSRLNTVGVWACGQNGGVGTQPTNEWIGFTKCIDVPADGDYLVGMGADNQIRFSVDGSLIFSKTGSAMENFRRWWMTPISLTAGTHVIELEGRNNGSDASFGAEIYGPFPAGSLNSDAAMMAADVENNIIFSTGDLIGQEFQTGQNSGWSCPDGYAVSMCGDKPECTRIREIPCLEEAEPADPAEPVRPGGQ</sequence>
<feature type="domain" description="PA14" evidence="2">
    <location>
        <begin position="344"/>
        <end position="490"/>
    </location>
</feature>
<dbReference type="PROSITE" id="PS51257">
    <property type="entry name" value="PROKAR_LIPOPROTEIN"/>
    <property type="match status" value="1"/>
</dbReference>
<dbReference type="AlphaFoldDB" id="A0A4Y6Q3S7"/>
<keyword evidence="1" id="KW-0732">Signal</keyword>
<dbReference type="EMBL" id="CP041186">
    <property type="protein sequence ID" value="QDG54807.1"/>
    <property type="molecule type" value="Genomic_DNA"/>
</dbReference>
<reference evidence="3 4" key="1">
    <citation type="submission" date="2019-06" db="EMBL/GenBank/DDBJ databases">
        <title>Persicimonas caeni gen. nov., sp. nov., a predatory bacterium isolated from solar saltern.</title>
        <authorList>
            <person name="Wang S."/>
        </authorList>
    </citation>
    <scope>NUCLEOTIDE SEQUENCE [LARGE SCALE GENOMIC DNA]</scope>
    <source>
        <strain evidence="3 4">YN101</strain>
    </source>
</reference>
<name>A0A4Y6Q3S7_PERCE</name>
<evidence type="ECO:0000259" key="2">
    <source>
        <dbReference type="PROSITE" id="PS51820"/>
    </source>
</evidence>
<dbReference type="OrthoDB" id="5487060at2"/>
<accession>A0A4Y6Q3S7</accession>
<dbReference type="Gene3D" id="2.60.120.260">
    <property type="entry name" value="Galactose-binding domain-like"/>
    <property type="match status" value="1"/>
</dbReference>
<feature type="signal peptide" evidence="1">
    <location>
        <begin position="1"/>
        <end position="22"/>
    </location>
</feature>
<evidence type="ECO:0000313" key="4">
    <source>
        <dbReference type="Proteomes" id="UP000315995"/>
    </source>
</evidence>
<dbReference type="PROSITE" id="PS51820">
    <property type="entry name" value="PA14"/>
    <property type="match status" value="1"/>
</dbReference>
<proteinExistence type="predicted"/>
<dbReference type="RefSeq" id="WP_141201248.1">
    <property type="nucleotide sequence ID" value="NZ_CP041186.1"/>
</dbReference>
<protein>
    <recommendedName>
        <fullName evidence="2">PA14 domain-containing protein</fullName>
    </recommendedName>
</protein>
<evidence type="ECO:0000256" key="1">
    <source>
        <dbReference type="SAM" id="SignalP"/>
    </source>
</evidence>
<dbReference type="InterPro" id="IPR037524">
    <property type="entry name" value="PA14/GLEYA"/>
</dbReference>
<feature type="chain" id="PRO_5030106929" description="PA14 domain-containing protein" evidence="1">
    <location>
        <begin position="23"/>
        <end position="563"/>
    </location>
</feature>
<evidence type="ECO:0000313" key="3">
    <source>
        <dbReference type="EMBL" id="QDG54807.1"/>
    </source>
</evidence>